<dbReference type="EMBL" id="WTYJ01000002">
    <property type="protein sequence ID" value="MXO99861.1"/>
    <property type="molecule type" value="Genomic_DNA"/>
</dbReference>
<comment type="caution">
    <text evidence="4">The sequence shown here is derived from an EMBL/GenBank/DDBJ whole genome shotgun (WGS) entry which is preliminary data.</text>
</comment>
<keyword evidence="5" id="KW-1185">Reference proteome</keyword>
<reference evidence="4 5" key="1">
    <citation type="submission" date="2019-12" db="EMBL/GenBank/DDBJ databases">
        <title>Genomic-based taxomic classification of the family Erythrobacteraceae.</title>
        <authorList>
            <person name="Xu L."/>
        </authorList>
    </citation>
    <scope>NUCLEOTIDE SEQUENCE [LARGE SCALE GENOMIC DNA]</scope>
    <source>
        <strain evidence="4 5">S36</strain>
    </source>
</reference>
<feature type="region of interest" description="Disordered" evidence="3">
    <location>
        <begin position="1"/>
        <end position="63"/>
    </location>
</feature>
<evidence type="ECO:0000256" key="3">
    <source>
        <dbReference type="SAM" id="MobiDB-lite"/>
    </source>
</evidence>
<evidence type="ECO:0000256" key="2">
    <source>
        <dbReference type="ARBA" id="ARBA00022840"/>
    </source>
</evidence>
<evidence type="ECO:0000313" key="4">
    <source>
        <dbReference type="EMBL" id="MXO99861.1"/>
    </source>
</evidence>
<organism evidence="4 5">
    <name type="scientific">Croceibacterium xixiisoli</name>
    <dbReference type="NCBI Taxonomy" id="1476466"/>
    <lineage>
        <taxon>Bacteria</taxon>
        <taxon>Pseudomonadati</taxon>
        <taxon>Pseudomonadota</taxon>
        <taxon>Alphaproteobacteria</taxon>
        <taxon>Sphingomonadales</taxon>
        <taxon>Erythrobacteraceae</taxon>
        <taxon>Croceibacterium</taxon>
    </lineage>
</organism>
<evidence type="ECO:0000313" key="5">
    <source>
        <dbReference type="Proteomes" id="UP000469430"/>
    </source>
</evidence>
<name>A0A6I4TXQ6_9SPHN</name>
<dbReference type="OrthoDB" id="9775724at2"/>
<accession>A0A6I4TXQ6</accession>
<feature type="compositionally biased region" description="Low complexity" evidence="3">
    <location>
        <begin position="46"/>
        <end position="57"/>
    </location>
</feature>
<dbReference type="InterPro" id="IPR027417">
    <property type="entry name" value="P-loop_NTPase"/>
</dbReference>
<feature type="compositionally biased region" description="Pro residues" evidence="3">
    <location>
        <begin position="33"/>
        <end position="45"/>
    </location>
</feature>
<dbReference type="InterPro" id="IPR050445">
    <property type="entry name" value="Bact_polysacc_biosynth/exp"/>
</dbReference>
<dbReference type="Pfam" id="PF10609">
    <property type="entry name" value="ParA"/>
    <property type="match status" value="1"/>
</dbReference>
<dbReference type="InterPro" id="IPR033756">
    <property type="entry name" value="YlxH/NBP35"/>
</dbReference>
<keyword evidence="2" id="KW-0067">ATP-binding</keyword>
<dbReference type="Gene3D" id="3.40.50.300">
    <property type="entry name" value="P-loop containing nucleotide triphosphate hydrolases"/>
    <property type="match status" value="1"/>
</dbReference>
<proteinExistence type="predicted"/>
<dbReference type="SUPFAM" id="SSF52540">
    <property type="entry name" value="P-loop containing nucleoside triphosphate hydrolases"/>
    <property type="match status" value="1"/>
</dbReference>
<gene>
    <name evidence="4" type="ORF">GRI97_12780</name>
</gene>
<protein>
    <submittedName>
        <fullName evidence="4">Capsular biosynthesis protein</fullName>
    </submittedName>
</protein>
<dbReference type="AlphaFoldDB" id="A0A6I4TXQ6"/>
<keyword evidence="1" id="KW-0547">Nucleotide-binding</keyword>
<dbReference type="Proteomes" id="UP000469430">
    <property type="component" value="Unassembled WGS sequence"/>
</dbReference>
<sequence>MTEEERLSEGVVLTPMGSDPEPVEAPVHTAAPAPTPSSAPAPTASPPATVAAPASEAEAPRASLPQLAQRVEFSAQRHHIDRAHLRDLGLIVPDGQVTALFEEFRIIKRQVLLAIRDAQRAGQGASAQRMLICSPLPGEGKTFCAANLALAIASEKDTEVVLVDADFAKPSVLSLFGLKTQGKGLMDALANPAVRVEDCVIPTDVGGLYVLPAGNQTTTDSEYLSSLQTTMVLERLTQGAPNRILIFDSPPALAASPAAELAKLVGQALVVARADKTGQSALEDALSLLSACPDIKLILNATHFSPSGRRFGAYYGYGE</sequence>
<evidence type="ECO:0000256" key="1">
    <source>
        <dbReference type="ARBA" id="ARBA00022741"/>
    </source>
</evidence>
<dbReference type="PANTHER" id="PTHR32309:SF31">
    <property type="entry name" value="CAPSULAR EXOPOLYSACCHARIDE FAMILY"/>
    <property type="match status" value="1"/>
</dbReference>
<dbReference type="PANTHER" id="PTHR32309">
    <property type="entry name" value="TYROSINE-PROTEIN KINASE"/>
    <property type="match status" value="1"/>
</dbReference>